<sequence length="269" mass="30862">MATESIKWSYEHLKEEQKMHVLNSMTVSDFCGFFAANLDDPICANALGLINKKRLRLLFQNLSSENCAKLLQHKTMINPAIALCSVDEKKRKEAVLYLDEQHRLEIIRSIQAQEERLIKVYKKPIVPRGIATGTFPKGYPQSGQACIVCNEGYEVFDSIHGADCTLHSFHKRHDQGGICPECPFPDVFPLGDTELLKEWSLEDIVISGFGYFYVDGNPYVLLSVFQEQREVYWFAMDSVARVFETDRFCHKLTRFFISELASAHKRLEI</sequence>
<accession>A0A9P4KIS3</accession>
<proteinExistence type="predicted"/>
<keyword evidence="2" id="KW-1185">Reference proteome</keyword>
<dbReference type="Proteomes" id="UP000800093">
    <property type="component" value="Unassembled WGS sequence"/>
</dbReference>
<evidence type="ECO:0000313" key="2">
    <source>
        <dbReference type="Proteomes" id="UP000800093"/>
    </source>
</evidence>
<organism evidence="1 2">
    <name type="scientific">Lojkania enalia</name>
    <dbReference type="NCBI Taxonomy" id="147567"/>
    <lineage>
        <taxon>Eukaryota</taxon>
        <taxon>Fungi</taxon>
        <taxon>Dikarya</taxon>
        <taxon>Ascomycota</taxon>
        <taxon>Pezizomycotina</taxon>
        <taxon>Dothideomycetes</taxon>
        <taxon>Pleosporomycetidae</taxon>
        <taxon>Pleosporales</taxon>
        <taxon>Pleosporales incertae sedis</taxon>
        <taxon>Lojkania</taxon>
    </lineage>
</organism>
<protein>
    <submittedName>
        <fullName evidence="1">Uncharacterized protein</fullName>
    </submittedName>
</protein>
<dbReference type="AlphaFoldDB" id="A0A9P4KIS3"/>
<dbReference type="EMBL" id="ML986592">
    <property type="protein sequence ID" value="KAF2267289.1"/>
    <property type="molecule type" value="Genomic_DNA"/>
</dbReference>
<reference evidence="2" key="1">
    <citation type="journal article" date="2020" name="Stud. Mycol.">
        <title>101 Dothideomycetes genomes: A test case for predicting lifestyles and emergence of pathogens.</title>
        <authorList>
            <person name="Haridas S."/>
            <person name="Albert R."/>
            <person name="Binder M."/>
            <person name="Bloem J."/>
            <person name="LaButti K."/>
            <person name="Salamov A."/>
            <person name="Andreopoulos B."/>
            <person name="Baker S."/>
            <person name="Barry K."/>
            <person name="Bills G."/>
            <person name="Bluhm B."/>
            <person name="Cannon C."/>
            <person name="Castanera R."/>
            <person name="Culley D."/>
            <person name="Daum C."/>
            <person name="Ezra D."/>
            <person name="Gonzalez J."/>
            <person name="Henrissat B."/>
            <person name="Kuo A."/>
            <person name="Liang C."/>
            <person name="Lipzen A."/>
            <person name="Lutzoni F."/>
            <person name="Magnuson J."/>
            <person name="Mondo S."/>
            <person name="Nolan M."/>
            <person name="Ohm R."/>
            <person name="Pangilinan J."/>
            <person name="Park H.-J."/>
            <person name="Ramirez L."/>
            <person name="Alfaro M."/>
            <person name="Sun H."/>
            <person name="Tritt A."/>
            <person name="Yoshinaga Y."/>
            <person name="Zwiers L.-H."/>
            <person name="Turgeon B."/>
            <person name="Goodwin S."/>
            <person name="Spatafora J."/>
            <person name="Crous P."/>
            <person name="Grigoriev I."/>
        </authorList>
    </citation>
    <scope>NUCLEOTIDE SEQUENCE [LARGE SCALE GENOMIC DNA]</scope>
    <source>
        <strain evidence="2">CBS 304.66</strain>
    </source>
</reference>
<evidence type="ECO:0000313" key="1">
    <source>
        <dbReference type="EMBL" id="KAF2267289.1"/>
    </source>
</evidence>
<gene>
    <name evidence="1" type="ORF">CC78DRAFT_577234</name>
</gene>
<name>A0A9P4KIS3_9PLEO</name>
<comment type="caution">
    <text evidence="1">The sequence shown here is derived from an EMBL/GenBank/DDBJ whole genome shotgun (WGS) entry which is preliminary data.</text>
</comment>